<accession>A0A2P9HM00</accession>
<proteinExistence type="predicted"/>
<evidence type="ECO:0000313" key="2">
    <source>
        <dbReference type="Proteomes" id="UP000246073"/>
    </source>
</evidence>
<dbReference type="EMBL" id="OOFM01000005">
    <property type="protein sequence ID" value="SPL64880.1"/>
    <property type="molecule type" value="Genomic_DNA"/>
</dbReference>
<name>A0A2P9HM00_9HYPH</name>
<dbReference type="Proteomes" id="UP000246073">
    <property type="component" value="Unassembled WGS sequence"/>
</dbReference>
<gene>
    <name evidence="1" type="ORF">OHAE_747</name>
</gene>
<organism evidence="1 2">
    <name type="scientific">Ochrobactrum soli</name>
    <dbReference type="NCBI Taxonomy" id="2448455"/>
    <lineage>
        <taxon>Bacteria</taxon>
        <taxon>Pseudomonadati</taxon>
        <taxon>Pseudomonadota</taxon>
        <taxon>Alphaproteobacteria</taxon>
        <taxon>Hyphomicrobiales</taxon>
        <taxon>Brucellaceae</taxon>
        <taxon>Brucella/Ochrobactrum group</taxon>
        <taxon>Ochrobactrum</taxon>
    </lineage>
</organism>
<evidence type="ECO:0000313" key="1">
    <source>
        <dbReference type="EMBL" id="SPL64880.1"/>
    </source>
</evidence>
<sequence>MIPLVRGRISNVLNGMIVRRTNEERIAETPQIKAAPWLPYI</sequence>
<reference evidence="2" key="1">
    <citation type="submission" date="2017-12" db="EMBL/GenBank/DDBJ databases">
        <authorList>
            <person name="Diaz M."/>
        </authorList>
    </citation>
    <scope>NUCLEOTIDE SEQUENCE [LARGE SCALE GENOMIC DNA]</scope>
    <source>
        <strain evidence="2">FI11154</strain>
    </source>
</reference>
<protein>
    <submittedName>
        <fullName evidence="1">Uncharacterized protein</fullName>
    </submittedName>
</protein>
<dbReference type="AlphaFoldDB" id="A0A2P9HM00"/>